<evidence type="ECO:0000313" key="2">
    <source>
        <dbReference type="EMBL" id="SDY96120.1"/>
    </source>
</evidence>
<reference evidence="3" key="1">
    <citation type="submission" date="2016-10" db="EMBL/GenBank/DDBJ databases">
        <authorList>
            <person name="Varghese N."/>
            <person name="Submissions S."/>
        </authorList>
    </citation>
    <scope>NUCLEOTIDE SEQUENCE [LARGE SCALE GENOMIC DNA]</scope>
    <source>
        <strain evidence="3">DC30,IBRC 10041,KCTC 4046</strain>
    </source>
</reference>
<feature type="transmembrane region" description="Helical" evidence="1">
    <location>
        <begin position="141"/>
        <end position="161"/>
    </location>
</feature>
<feature type="transmembrane region" description="Helical" evidence="1">
    <location>
        <begin position="31"/>
        <end position="55"/>
    </location>
</feature>
<dbReference type="Proteomes" id="UP000199079">
    <property type="component" value="Unassembled WGS sequence"/>
</dbReference>
<keyword evidence="1" id="KW-1133">Transmembrane helix</keyword>
<feature type="transmembrane region" description="Helical" evidence="1">
    <location>
        <begin position="67"/>
        <end position="91"/>
    </location>
</feature>
<keyword evidence="3" id="KW-1185">Reference proteome</keyword>
<evidence type="ECO:0000313" key="3">
    <source>
        <dbReference type="Proteomes" id="UP000199079"/>
    </source>
</evidence>
<keyword evidence="1" id="KW-0472">Membrane</keyword>
<protein>
    <submittedName>
        <fullName evidence="2">Uncharacterized protein</fullName>
    </submittedName>
</protein>
<dbReference type="AlphaFoldDB" id="A0A1H3P507"/>
<dbReference type="OrthoDB" id="204732at2157"/>
<proteinExistence type="predicted"/>
<accession>A0A1H3P507</accession>
<organism evidence="2 3">
    <name type="scientific">Halopenitus persicus</name>
    <dbReference type="NCBI Taxonomy" id="1048396"/>
    <lineage>
        <taxon>Archaea</taxon>
        <taxon>Methanobacteriati</taxon>
        <taxon>Methanobacteriota</taxon>
        <taxon>Stenosarchaea group</taxon>
        <taxon>Halobacteria</taxon>
        <taxon>Halobacteriales</taxon>
        <taxon>Haloferacaceae</taxon>
        <taxon>Halopenitus</taxon>
    </lineage>
</organism>
<feature type="transmembrane region" description="Helical" evidence="1">
    <location>
        <begin position="98"/>
        <end position="121"/>
    </location>
</feature>
<gene>
    <name evidence="2" type="ORF">SAMN05216564_11919</name>
</gene>
<dbReference type="EMBL" id="FNPC01000019">
    <property type="protein sequence ID" value="SDY96120.1"/>
    <property type="molecule type" value="Genomic_DNA"/>
</dbReference>
<keyword evidence="1" id="KW-0812">Transmembrane</keyword>
<name>A0A1H3P507_9EURY</name>
<dbReference type="RefSeq" id="WP_092735415.1">
    <property type="nucleotide sequence ID" value="NZ_FNPC01000019.1"/>
</dbReference>
<evidence type="ECO:0000256" key="1">
    <source>
        <dbReference type="SAM" id="Phobius"/>
    </source>
</evidence>
<sequence length="182" mass="19024">MTSADLLTTLGTTCKQYGPGRLPKAERRDIGAGYALASAATGATLLFSLIAWSLYALGSPIGSDWEFLGTMGLIALPFVTPTSFISAVIVWHTLPSDVPYFGASAGVLATLGTYLLALLVLFTLSVVELGVTRQYAQLPEAAAFIGVIGFVALSTTFWLTLPVGAVSGIIHERVTPTGAKRS</sequence>